<comment type="caution">
    <text evidence="2">The sequence shown here is derived from an EMBL/GenBank/DDBJ whole genome shotgun (WGS) entry which is preliminary data.</text>
</comment>
<keyword evidence="3" id="KW-1185">Reference proteome</keyword>
<gene>
    <name evidence="2" type="ORF">E4U43_006803</name>
</gene>
<dbReference type="EMBL" id="SRPW01004855">
    <property type="protein sequence ID" value="KAG5979921.1"/>
    <property type="molecule type" value="Genomic_DNA"/>
</dbReference>
<sequence length="112" mass="10961">MSEAPANAHPQESSFVSIQKAASVAADGPASHGPDHAARTSKTGVGTDTSRAVGLISASTGTGTGTGSAVWSRGGKTHTVHTPGVDGAELLPRATSSSNTTPHAAVQSSEAT</sequence>
<evidence type="ECO:0000313" key="2">
    <source>
        <dbReference type="EMBL" id="KAG5979921.1"/>
    </source>
</evidence>
<organism evidence="2 3">
    <name type="scientific">Claviceps pusilla</name>
    <dbReference type="NCBI Taxonomy" id="123648"/>
    <lineage>
        <taxon>Eukaryota</taxon>
        <taxon>Fungi</taxon>
        <taxon>Dikarya</taxon>
        <taxon>Ascomycota</taxon>
        <taxon>Pezizomycotina</taxon>
        <taxon>Sordariomycetes</taxon>
        <taxon>Hypocreomycetidae</taxon>
        <taxon>Hypocreales</taxon>
        <taxon>Clavicipitaceae</taxon>
        <taxon>Claviceps</taxon>
    </lineage>
</organism>
<protein>
    <submittedName>
        <fullName evidence="2">Uncharacterized protein</fullName>
    </submittedName>
</protein>
<dbReference type="Proteomes" id="UP000748025">
    <property type="component" value="Unassembled WGS sequence"/>
</dbReference>
<evidence type="ECO:0000256" key="1">
    <source>
        <dbReference type="SAM" id="MobiDB-lite"/>
    </source>
</evidence>
<dbReference type="AlphaFoldDB" id="A0A9P7SUR6"/>
<reference evidence="2" key="1">
    <citation type="journal article" date="2020" name="bioRxiv">
        <title>Whole genome comparisons of ergot fungi reveals the divergence and evolution of species within the genus Claviceps are the result of varying mechanisms driving genome evolution and host range expansion.</title>
        <authorList>
            <person name="Wyka S.A."/>
            <person name="Mondo S.J."/>
            <person name="Liu M."/>
            <person name="Dettman J."/>
            <person name="Nalam V."/>
            <person name="Broders K.D."/>
        </authorList>
    </citation>
    <scope>NUCLEOTIDE SEQUENCE</scope>
    <source>
        <strain evidence="2">CCC 602</strain>
    </source>
</reference>
<feature type="compositionally biased region" description="Polar residues" evidence="1">
    <location>
        <begin position="94"/>
        <end position="112"/>
    </location>
</feature>
<proteinExistence type="predicted"/>
<accession>A0A9P7SUR6</accession>
<name>A0A9P7SUR6_9HYPO</name>
<feature type="compositionally biased region" description="Polar residues" evidence="1">
    <location>
        <begin position="40"/>
        <end position="50"/>
    </location>
</feature>
<evidence type="ECO:0000313" key="3">
    <source>
        <dbReference type="Proteomes" id="UP000748025"/>
    </source>
</evidence>
<feature type="region of interest" description="Disordered" evidence="1">
    <location>
        <begin position="1"/>
        <end position="112"/>
    </location>
</feature>